<dbReference type="GO" id="GO:0006307">
    <property type="term" value="P:DNA alkylation repair"/>
    <property type="evidence" value="ECO:0007669"/>
    <property type="project" value="InterPro"/>
</dbReference>
<evidence type="ECO:0000313" key="8">
    <source>
        <dbReference type="Proteomes" id="UP000095085"/>
    </source>
</evidence>
<dbReference type="Proteomes" id="UP000095085">
    <property type="component" value="Unassembled WGS sequence"/>
</dbReference>
<dbReference type="SUPFAM" id="SSF51197">
    <property type="entry name" value="Clavaminate synthase-like"/>
    <property type="match status" value="1"/>
</dbReference>
<dbReference type="Pfam" id="PF13532">
    <property type="entry name" value="2OG-FeII_Oxy_2"/>
    <property type="match status" value="1"/>
</dbReference>
<name>A0A1E4REM6_9ASCO</name>
<dbReference type="GeneID" id="30993500"/>
<evidence type="ECO:0000256" key="1">
    <source>
        <dbReference type="ARBA" id="ARBA00022723"/>
    </source>
</evidence>
<feature type="domain" description="Fe2OG dioxygenase" evidence="5">
    <location>
        <begin position="199"/>
        <end position="304"/>
    </location>
</feature>
<dbReference type="InterPro" id="IPR027450">
    <property type="entry name" value="AlkB-like"/>
</dbReference>
<dbReference type="GO" id="GO:0008270">
    <property type="term" value="F:zinc ion binding"/>
    <property type="evidence" value="ECO:0007669"/>
    <property type="project" value="UniProtKB-KW"/>
</dbReference>
<dbReference type="PANTHER" id="PTHR31212">
    <property type="entry name" value="ALPHA-KETOGLUTARATE-DEPENDENT DIOXYGENASE ALKB HOMOLOG 3"/>
    <property type="match status" value="1"/>
</dbReference>
<feature type="domain" description="GRF-type" evidence="6">
    <location>
        <begin position="314"/>
        <end position="357"/>
    </location>
</feature>
<evidence type="ECO:0000259" key="5">
    <source>
        <dbReference type="PROSITE" id="PS51471"/>
    </source>
</evidence>
<accession>A0A1E4REM6</accession>
<proteinExistence type="predicted"/>
<dbReference type="InterPro" id="IPR005123">
    <property type="entry name" value="Oxoglu/Fe-dep_dioxygenase_dom"/>
</dbReference>
<keyword evidence="8" id="KW-1185">Reference proteome</keyword>
<organism evidence="7 8">
    <name type="scientific">Hyphopichia burtonii NRRL Y-1933</name>
    <dbReference type="NCBI Taxonomy" id="984485"/>
    <lineage>
        <taxon>Eukaryota</taxon>
        <taxon>Fungi</taxon>
        <taxon>Dikarya</taxon>
        <taxon>Ascomycota</taxon>
        <taxon>Saccharomycotina</taxon>
        <taxon>Pichiomycetes</taxon>
        <taxon>Debaryomycetaceae</taxon>
        <taxon>Hyphopichia</taxon>
    </lineage>
</organism>
<evidence type="ECO:0000313" key="7">
    <source>
        <dbReference type="EMBL" id="ODV65717.1"/>
    </source>
</evidence>
<dbReference type="AlphaFoldDB" id="A0A1E4REM6"/>
<keyword evidence="3" id="KW-0862">Zinc</keyword>
<dbReference type="EMBL" id="KV454544">
    <property type="protein sequence ID" value="ODV65717.1"/>
    <property type="molecule type" value="Genomic_DNA"/>
</dbReference>
<dbReference type="STRING" id="984485.A0A1E4REM6"/>
<dbReference type="PANTHER" id="PTHR31212:SF4">
    <property type="entry name" value="ALPHA-KETOGLUTARATE-DEPENDENT DIOXYGENASE ALKB HOMOLOG 3"/>
    <property type="match status" value="1"/>
</dbReference>
<dbReference type="PROSITE" id="PS51999">
    <property type="entry name" value="ZF_GRF"/>
    <property type="match status" value="1"/>
</dbReference>
<keyword evidence="2 4" id="KW-0863">Zinc-finger</keyword>
<sequence length="395" mass="45909">MGGYALETDPLVKDKLELLRLYFPLFDQEVLKEVLGTCNGSVDQTKLLINGRSGEKGNLYQTSIVKNEVRRPISQKKVVTLNTPEEIDKTLGKYVCLKRNFLPKDFLEILILHLESIKHRTKPNEFYLFEQKCKANHSSLLLYKEEIKLPIVYNGLNISKTQNKFDSNLMVVSNLINDFINDEIIPNSTKLPYQQPKFDSNACVVNYYSNNSNNLDWHSDRLSHIGPHNFIASLSLGLTRYFRLRKNYTDKTIYQIPLPNNCLLIMKPGCQEEFKHCVQPINRSLQLHPTLGTARFNLTFRYYPPSFIKNLPICKCDLTMTLRRSYKTLANRGKYFWSCENKYQNKDCGTFHWANFNNKSLIADNNDNISCWIANDDFEKLNHLKNSQPISQNLQ</sequence>
<dbReference type="CDD" id="cd14279">
    <property type="entry name" value="CUE"/>
    <property type="match status" value="1"/>
</dbReference>
<gene>
    <name evidence="7" type="ORF">HYPBUDRAFT_113197</name>
</gene>
<protein>
    <submittedName>
        <fullName evidence="7">Uncharacterized protein</fullName>
    </submittedName>
</protein>
<reference evidence="8" key="1">
    <citation type="submission" date="2016-05" db="EMBL/GenBank/DDBJ databases">
        <title>Comparative genomics of biotechnologically important yeasts.</title>
        <authorList>
            <consortium name="DOE Joint Genome Institute"/>
            <person name="Riley R."/>
            <person name="Haridas S."/>
            <person name="Wolfe K.H."/>
            <person name="Lopes M.R."/>
            <person name="Hittinger C.T."/>
            <person name="Goker M."/>
            <person name="Salamov A."/>
            <person name="Wisecaver J."/>
            <person name="Long T.M."/>
            <person name="Aerts A.L."/>
            <person name="Barry K."/>
            <person name="Choi C."/>
            <person name="Clum A."/>
            <person name="Coughlan A.Y."/>
            <person name="Deshpande S."/>
            <person name="Douglass A.P."/>
            <person name="Hanson S.J."/>
            <person name="Klenk H.-P."/>
            <person name="Labutti K."/>
            <person name="Lapidus A."/>
            <person name="Lindquist E."/>
            <person name="Lipzen A."/>
            <person name="Meier-Kolthoff J.P."/>
            <person name="Ohm R.A."/>
            <person name="Otillar R.P."/>
            <person name="Pangilinan J."/>
            <person name="Peng Y."/>
            <person name="Rokas A."/>
            <person name="Rosa C.A."/>
            <person name="Scheuner C."/>
            <person name="Sibirny A.A."/>
            <person name="Slot J.C."/>
            <person name="Stielow J.B."/>
            <person name="Sun H."/>
            <person name="Kurtzman C.P."/>
            <person name="Blackwell M."/>
            <person name="Grigoriev I.V."/>
            <person name="Jeffries T.W."/>
        </authorList>
    </citation>
    <scope>NUCLEOTIDE SEQUENCE [LARGE SCALE GENOMIC DNA]</scope>
    <source>
        <strain evidence="8">NRRL Y-1933</strain>
    </source>
</reference>
<evidence type="ECO:0000256" key="2">
    <source>
        <dbReference type="ARBA" id="ARBA00022771"/>
    </source>
</evidence>
<dbReference type="InterPro" id="IPR037151">
    <property type="entry name" value="AlkB-like_sf"/>
</dbReference>
<dbReference type="PROSITE" id="PS51471">
    <property type="entry name" value="FE2OG_OXY"/>
    <property type="match status" value="1"/>
</dbReference>
<dbReference type="InterPro" id="IPR010666">
    <property type="entry name" value="Znf_GRF"/>
</dbReference>
<dbReference type="OrthoDB" id="545910at2759"/>
<evidence type="ECO:0000259" key="6">
    <source>
        <dbReference type="PROSITE" id="PS51999"/>
    </source>
</evidence>
<keyword evidence="1" id="KW-0479">Metal-binding</keyword>
<dbReference type="GO" id="GO:0051213">
    <property type="term" value="F:dioxygenase activity"/>
    <property type="evidence" value="ECO:0007669"/>
    <property type="project" value="InterPro"/>
</dbReference>
<evidence type="ECO:0000256" key="3">
    <source>
        <dbReference type="ARBA" id="ARBA00022833"/>
    </source>
</evidence>
<dbReference type="Gene3D" id="2.60.120.590">
    <property type="entry name" value="Alpha-ketoglutarate-dependent dioxygenase AlkB-like"/>
    <property type="match status" value="1"/>
</dbReference>
<evidence type="ECO:0000256" key="4">
    <source>
        <dbReference type="PROSITE-ProRule" id="PRU01343"/>
    </source>
</evidence>
<dbReference type="RefSeq" id="XP_020074784.1">
    <property type="nucleotide sequence ID" value="XM_020218950.1"/>
</dbReference>
<dbReference type="InterPro" id="IPR032854">
    <property type="entry name" value="ALKBH3"/>
</dbReference>